<keyword evidence="1" id="KW-0677">Repeat</keyword>
<dbReference type="EMBL" id="CAACVG010008278">
    <property type="protein sequence ID" value="VEN49144.1"/>
    <property type="molecule type" value="Genomic_DNA"/>
</dbReference>
<feature type="repeat" description="ANK" evidence="3">
    <location>
        <begin position="212"/>
        <end position="244"/>
    </location>
</feature>
<evidence type="ECO:0008006" key="6">
    <source>
        <dbReference type="Google" id="ProtNLM"/>
    </source>
</evidence>
<dbReference type="Pfam" id="PF13637">
    <property type="entry name" value="Ank_4"/>
    <property type="match status" value="1"/>
</dbReference>
<gene>
    <name evidence="4" type="ORF">CALMAC_LOCUS10353</name>
</gene>
<evidence type="ECO:0000313" key="4">
    <source>
        <dbReference type="EMBL" id="VEN49144.1"/>
    </source>
</evidence>
<evidence type="ECO:0000256" key="3">
    <source>
        <dbReference type="PROSITE-ProRule" id="PRU00023"/>
    </source>
</evidence>
<proteinExistence type="predicted"/>
<dbReference type="SMART" id="SM00248">
    <property type="entry name" value="ANK"/>
    <property type="match status" value="8"/>
</dbReference>
<feature type="repeat" description="ANK" evidence="3">
    <location>
        <begin position="109"/>
        <end position="145"/>
    </location>
</feature>
<dbReference type="Proteomes" id="UP000410492">
    <property type="component" value="Unassembled WGS sequence"/>
</dbReference>
<name>A0A653CMK7_CALMS</name>
<dbReference type="SUPFAM" id="SSF48403">
    <property type="entry name" value="Ankyrin repeat"/>
    <property type="match status" value="1"/>
</dbReference>
<dbReference type="AlphaFoldDB" id="A0A653CMK7"/>
<dbReference type="PANTHER" id="PTHR24198:SF165">
    <property type="entry name" value="ANKYRIN REPEAT-CONTAINING PROTEIN-RELATED"/>
    <property type="match status" value="1"/>
</dbReference>
<organism evidence="4 5">
    <name type="scientific">Callosobruchus maculatus</name>
    <name type="common">Southern cowpea weevil</name>
    <name type="synonym">Pulse bruchid</name>
    <dbReference type="NCBI Taxonomy" id="64391"/>
    <lineage>
        <taxon>Eukaryota</taxon>
        <taxon>Metazoa</taxon>
        <taxon>Ecdysozoa</taxon>
        <taxon>Arthropoda</taxon>
        <taxon>Hexapoda</taxon>
        <taxon>Insecta</taxon>
        <taxon>Pterygota</taxon>
        <taxon>Neoptera</taxon>
        <taxon>Endopterygota</taxon>
        <taxon>Coleoptera</taxon>
        <taxon>Polyphaga</taxon>
        <taxon>Cucujiformia</taxon>
        <taxon>Chrysomeloidea</taxon>
        <taxon>Chrysomelidae</taxon>
        <taxon>Bruchinae</taxon>
        <taxon>Bruchini</taxon>
        <taxon>Callosobruchus</taxon>
    </lineage>
</organism>
<dbReference type="PANTHER" id="PTHR24198">
    <property type="entry name" value="ANKYRIN REPEAT AND PROTEIN KINASE DOMAIN-CONTAINING PROTEIN"/>
    <property type="match status" value="1"/>
</dbReference>
<dbReference type="Pfam" id="PF00023">
    <property type="entry name" value="Ank"/>
    <property type="match status" value="1"/>
</dbReference>
<dbReference type="InterPro" id="IPR002110">
    <property type="entry name" value="Ankyrin_rpt"/>
</dbReference>
<dbReference type="OrthoDB" id="194358at2759"/>
<dbReference type="PROSITE" id="PS50088">
    <property type="entry name" value="ANK_REPEAT"/>
    <property type="match status" value="6"/>
</dbReference>
<accession>A0A653CMK7</accession>
<evidence type="ECO:0000256" key="1">
    <source>
        <dbReference type="ARBA" id="ARBA00022737"/>
    </source>
</evidence>
<feature type="repeat" description="ANK" evidence="3">
    <location>
        <begin position="146"/>
        <end position="178"/>
    </location>
</feature>
<protein>
    <recommendedName>
        <fullName evidence="6">Ankyrin repeat domain-containing protein 16</fullName>
    </recommendedName>
</protein>
<feature type="repeat" description="ANK" evidence="3">
    <location>
        <begin position="76"/>
        <end position="108"/>
    </location>
</feature>
<dbReference type="PRINTS" id="PR01415">
    <property type="entry name" value="ANKYRIN"/>
</dbReference>
<evidence type="ECO:0000313" key="5">
    <source>
        <dbReference type="Proteomes" id="UP000410492"/>
    </source>
</evidence>
<feature type="repeat" description="ANK" evidence="3">
    <location>
        <begin position="279"/>
        <end position="311"/>
    </location>
</feature>
<dbReference type="Gene3D" id="1.25.40.20">
    <property type="entry name" value="Ankyrin repeat-containing domain"/>
    <property type="match status" value="3"/>
</dbReference>
<feature type="repeat" description="ANK" evidence="3">
    <location>
        <begin position="179"/>
        <end position="211"/>
    </location>
</feature>
<reference evidence="4 5" key="1">
    <citation type="submission" date="2019-01" db="EMBL/GenBank/DDBJ databases">
        <authorList>
            <person name="Sayadi A."/>
        </authorList>
    </citation>
    <scope>NUCLEOTIDE SEQUENCE [LARGE SCALE GENOMIC DNA]</scope>
</reference>
<keyword evidence="5" id="KW-1185">Reference proteome</keyword>
<keyword evidence="2 3" id="KW-0040">ANK repeat</keyword>
<dbReference type="InterPro" id="IPR036770">
    <property type="entry name" value="Ankyrin_rpt-contain_sf"/>
</dbReference>
<evidence type="ECO:0000256" key="2">
    <source>
        <dbReference type="ARBA" id="ARBA00023043"/>
    </source>
</evidence>
<sequence>MCSKSDFSKVLKEAHSGNIHYLKEFFCDNKIHWTELRYDQTGDTIIHCAARLGFVEMINFLLTQFSPKSVDCKNKDGKTALHEAAQFSNSCACEKLLEHGADVNALKRADWTPLMLACTKTHIKDSIRTVQILLQHGALVNCRNKDGWTCLHLVCREGKIEILKLLIEYGLDVRAKTRNGRTALHIAGLHGHLAIVTFLLDIGLDIEERDNCGSTALQEAILGGHIEICKELLKRKANVHVRSNTDYNLLHLAASEGHLDLVAFLVDDLKFDVNESNRDGLTALHCAARKKHSDMCTLLLNFGSDYDPKDKFGRTPSDYFPEMRAV</sequence>
<dbReference type="PROSITE" id="PS50297">
    <property type="entry name" value="ANK_REP_REGION"/>
    <property type="match status" value="5"/>
</dbReference>
<dbReference type="Pfam" id="PF12796">
    <property type="entry name" value="Ank_2"/>
    <property type="match status" value="2"/>
</dbReference>